<dbReference type="STRING" id="649760.HMPREF0971_02131"/>
<dbReference type="InterPro" id="IPR008631">
    <property type="entry name" value="Glycogen_synth"/>
</dbReference>
<dbReference type="Gene3D" id="3.40.50.2000">
    <property type="entry name" value="Glycogen Phosphorylase B"/>
    <property type="match status" value="2"/>
</dbReference>
<evidence type="ECO:0000313" key="5">
    <source>
        <dbReference type="Proteomes" id="UP000004079"/>
    </source>
</evidence>
<dbReference type="Proteomes" id="UP000004079">
    <property type="component" value="Unassembled WGS sequence"/>
</dbReference>
<dbReference type="SUPFAM" id="SSF53756">
    <property type="entry name" value="UDP-Glycosyltransferase/glycogen phosphorylase"/>
    <property type="match status" value="1"/>
</dbReference>
<keyword evidence="3" id="KW-0472">Membrane</keyword>
<dbReference type="PANTHER" id="PTHR10176">
    <property type="entry name" value="GLYCOGEN SYNTHASE"/>
    <property type="match status" value="1"/>
</dbReference>
<gene>
    <name evidence="4" type="ORF">HMPREF0971_02131</name>
</gene>
<protein>
    <submittedName>
        <fullName evidence="4">Starch synthase</fullName>
    </submittedName>
</protein>
<dbReference type="EMBL" id="ACUZ02000036">
    <property type="protein sequence ID" value="EFB31461.1"/>
    <property type="molecule type" value="Genomic_DNA"/>
</dbReference>
<dbReference type="GO" id="GO:0005737">
    <property type="term" value="C:cytoplasm"/>
    <property type="evidence" value="ECO:0007669"/>
    <property type="project" value="TreeGrafter"/>
</dbReference>
<dbReference type="GO" id="GO:0004373">
    <property type="term" value="F:alpha-1,4-glucan glucosyltransferase (UDP-glucose donor) activity"/>
    <property type="evidence" value="ECO:0007669"/>
    <property type="project" value="InterPro"/>
</dbReference>
<dbReference type="HOGENOM" id="CLU_037621_0_0_10"/>
<keyword evidence="1" id="KW-0328">Glycosyltransferase</keyword>
<proteinExistence type="predicted"/>
<evidence type="ECO:0000256" key="1">
    <source>
        <dbReference type="ARBA" id="ARBA00022676"/>
    </source>
</evidence>
<keyword evidence="2" id="KW-0808">Transferase</keyword>
<feature type="transmembrane region" description="Helical" evidence="3">
    <location>
        <begin position="33"/>
        <end position="52"/>
    </location>
</feature>
<dbReference type="AlphaFoldDB" id="D1QT09"/>
<dbReference type="PANTHER" id="PTHR10176:SF3">
    <property type="entry name" value="GLYCOGEN [STARCH] SYNTHASE"/>
    <property type="match status" value="1"/>
</dbReference>
<keyword evidence="3" id="KW-1133">Transmembrane helix</keyword>
<dbReference type="GO" id="GO:0005978">
    <property type="term" value="P:glycogen biosynthetic process"/>
    <property type="evidence" value="ECO:0007669"/>
    <property type="project" value="InterPro"/>
</dbReference>
<evidence type="ECO:0000256" key="2">
    <source>
        <dbReference type="ARBA" id="ARBA00022679"/>
    </source>
</evidence>
<name>D1QT09_9BACT</name>
<reference evidence="4 5" key="1">
    <citation type="submission" date="2009-11" db="EMBL/GenBank/DDBJ databases">
        <authorList>
            <person name="Weinstock G."/>
            <person name="Sodergren E."/>
            <person name="Clifton S."/>
            <person name="Fulton L."/>
            <person name="Fulton B."/>
            <person name="Courtney L."/>
            <person name="Fronick C."/>
            <person name="Harrison M."/>
            <person name="Strong C."/>
            <person name="Farmer C."/>
            <person name="Delahaunty K."/>
            <person name="Markovic C."/>
            <person name="Hall O."/>
            <person name="Minx P."/>
            <person name="Tomlinson C."/>
            <person name="Mitreva M."/>
            <person name="Nelson J."/>
            <person name="Hou S."/>
            <person name="Wollam A."/>
            <person name="Pepin K.H."/>
            <person name="Johnson M."/>
            <person name="Bhonagiri V."/>
            <person name="Nash W.E."/>
            <person name="Warren W."/>
            <person name="Chinwalla A."/>
            <person name="Mardis E.R."/>
            <person name="Wilson R.K."/>
        </authorList>
    </citation>
    <scope>NUCLEOTIDE SEQUENCE [LARGE SCALE GENOMIC DNA]</scope>
    <source>
        <strain evidence="4 5">F0302</strain>
    </source>
</reference>
<sequence length="604" mass="69215">MSSSYLFLCLFFAKIYCFIKKSLYFCKYEHEYLLFLEFYIIFALLLLVFVMGKKMKVPNYIFESSWEVCNKVGGIYTVLSTRAKTLQDEMKDHVIFIGPDCWGKANSPYFIEDLTLFSDWRIKAQAEDGLKVKVGRWDIPGQPIAILVDFQSYFAVKDQIYGQLWEDFKVDSLHAYGDYDEANMFSYAAAKVVESFYHRNIDKAAKVIYHGNEWMTCLGLLYIRKHVPEIATIFTTHATSIGRSIAGNNKPLYEYLWAYNGDQMAAELNMQSKHSIEKQAAHFVDCFTTVSDITARECKELLDKPVDFVLPNGFENNFVPKGAAFTAKRKQARKTLLRVANALTGDHFDDDTLIISTSGRYEFRNKGIDVFIEAMNQLRFAEDLDKQVVAFIEVPGWVAGPREDLQERLKSGHNFDSPLPNPTYTHGLHDLDSDRVLCMMNALGMHNEKTDRVKIIFIPCYLTGQDGILNLSYYDVVLGNDLCVYPSYYEPWGYTPLEAVAFKVPCITTDLAGFGLWANQVKGSYSEIEDGVKVIHRTDYNYQEVAAAIKDTVVKYASLTDKEVKSCRSHADNLSRKALWSKFIAYYHEAYDFALRHAEARMDK</sequence>
<comment type="caution">
    <text evidence="4">The sequence shown here is derived from an EMBL/GenBank/DDBJ whole genome shotgun (WGS) entry which is preliminary data.</text>
</comment>
<dbReference type="Pfam" id="PF05693">
    <property type="entry name" value="Glycogen_syn"/>
    <property type="match status" value="2"/>
</dbReference>
<evidence type="ECO:0000256" key="3">
    <source>
        <dbReference type="SAM" id="Phobius"/>
    </source>
</evidence>
<organism evidence="4 5">
    <name type="scientific">Segatella oris F0302</name>
    <dbReference type="NCBI Taxonomy" id="649760"/>
    <lineage>
        <taxon>Bacteria</taxon>
        <taxon>Pseudomonadati</taxon>
        <taxon>Bacteroidota</taxon>
        <taxon>Bacteroidia</taxon>
        <taxon>Bacteroidales</taxon>
        <taxon>Prevotellaceae</taxon>
        <taxon>Segatella</taxon>
    </lineage>
</organism>
<keyword evidence="3" id="KW-0812">Transmembrane</keyword>
<evidence type="ECO:0000313" key="4">
    <source>
        <dbReference type="EMBL" id="EFB31461.1"/>
    </source>
</evidence>
<accession>D1QT09</accession>